<evidence type="ECO:0000256" key="6">
    <source>
        <dbReference type="ARBA" id="ARBA00023315"/>
    </source>
</evidence>
<feature type="domain" description="Palmitoyltransferase DHHC" evidence="8">
    <location>
        <begin position="284"/>
        <end position="417"/>
    </location>
</feature>
<dbReference type="InterPro" id="IPR001594">
    <property type="entry name" value="Palmitoyltrfase_DHHC"/>
</dbReference>
<evidence type="ECO:0000259" key="8">
    <source>
        <dbReference type="Pfam" id="PF01529"/>
    </source>
</evidence>
<evidence type="ECO:0000313" key="9">
    <source>
        <dbReference type="EMBL" id="CEK75288.1"/>
    </source>
</evidence>
<proteinExistence type="inferred from homology"/>
<name>A0A0B7A395_9EUPU</name>
<keyword evidence="2 7" id="KW-0808">Transferase</keyword>
<reference evidence="9" key="1">
    <citation type="submission" date="2014-12" db="EMBL/GenBank/DDBJ databases">
        <title>Insight into the proteome of Arion vulgaris.</title>
        <authorList>
            <person name="Aradska J."/>
            <person name="Bulat T."/>
            <person name="Smidak R."/>
            <person name="Sarate P."/>
            <person name="Gangsoo J."/>
            <person name="Sialana F."/>
            <person name="Bilban M."/>
            <person name="Lubec G."/>
        </authorList>
    </citation>
    <scope>NUCLEOTIDE SEQUENCE</scope>
    <source>
        <tissue evidence="9">Skin</tissue>
    </source>
</reference>
<comment type="domain">
    <text evidence="7">The DHHC domain is required for palmitoyltransferase activity.</text>
</comment>
<dbReference type="Pfam" id="PF01529">
    <property type="entry name" value="DHHC"/>
    <property type="match status" value="1"/>
</dbReference>
<comment type="catalytic activity">
    <reaction evidence="7">
        <text>L-cysteinyl-[protein] + hexadecanoyl-CoA = S-hexadecanoyl-L-cysteinyl-[protein] + CoA</text>
        <dbReference type="Rhea" id="RHEA:36683"/>
        <dbReference type="Rhea" id="RHEA-COMP:10131"/>
        <dbReference type="Rhea" id="RHEA-COMP:11032"/>
        <dbReference type="ChEBI" id="CHEBI:29950"/>
        <dbReference type="ChEBI" id="CHEBI:57287"/>
        <dbReference type="ChEBI" id="CHEBI:57379"/>
        <dbReference type="ChEBI" id="CHEBI:74151"/>
        <dbReference type="EC" id="2.3.1.225"/>
    </reaction>
</comment>
<gene>
    <name evidence="9" type="primary">ORF94797</name>
</gene>
<evidence type="ECO:0000256" key="5">
    <source>
        <dbReference type="ARBA" id="ARBA00023136"/>
    </source>
</evidence>
<feature type="transmembrane region" description="Helical" evidence="7">
    <location>
        <begin position="380"/>
        <end position="403"/>
    </location>
</feature>
<keyword evidence="3 7" id="KW-0812">Transmembrane</keyword>
<dbReference type="PROSITE" id="PS50216">
    <property type="entry name" value="DHHC"/>
    <property type="match status" value="1"/>
</dbReference>
<keyword evidence="4 7" id="KW-1133">Transmembrane helix</keyword>
<evidence type="ECO:0000256" key="3">
    <source>
        <dbReference type="ARBA" id="ARBA00022692"/>
    </source>
</evidence>
<evidence type="ECO:0000256" key="7">
    <source>
        <dbReference type="RuleBase" id="RU079119"/>
    </source>
</evidence>
<comment type="subcellular location">
    <subcellularLocation>
        <location evidence="1">Membrane</location>
        <topology evidence="1">Multi-pass membrane protein</topology>
    </subcellularLocation>
</comment>
<dbReference type="GO" id="GO:0019706">
    <property type="term" value="F:protein-cysteine S-palmitoyltransferase activity"/>
    <property type="evidence" value="ECO:0007669"/>
    <property type="project" value="UniProtKB-EC"/>
</dbReference>
<evidence type="ECO:0000256" key="1">
    <source>
        <dbReference type="ARBA" id="ARBA00004141"/>
    </source>
</evidence>
<organism evidence="9">
    <name type="scientific">Arion vulgaris</name>
    <dbReference type="NCBI Taxonomy" id="1028688"/>
    <lineage>
        <taxon>Eukaryota</taxon>
        <taxon>Metazoa</taxon>
        <taxon>Spiralia</taxon>
        <taxon>Lophotrochozoa</taxon>
        <taxon>Mollusca</taxon>
        <taxon>Gastropoda</taxon>
        <taxon>Heterobranchia</taxon>
        <taxon>Euthyneura</taxon>
        <taxon>Panpulmonata</taxon>
        <taxon>Eupulmonata</taxon>
        <taxon>Stylommatophora</taxon>
        <taxon>Helicina</taxon>
        <taxon>Arionoidea</taxon>
        <taxon>Arionidae</taxon>
        <taxon>Arion</taxon>
    </lineage>
</organism>
<comment type="similarity">
    <text evidence="7">Belongs to the DHHC palmitoyltransferase family.</text>
</comment>
<dbReference type="InterPro" id="IPR039859">
    <property type="entry name" value="PFA4/ZDH16/20/ERF2-like"/>
</dbReference>
<evidence type="ECO:0000256" key="2">
    <source>
        <dbReference type="ARBA" id="ARBA00022679"/>
    </source>
</evidence>
<dbReference type="EMBL" id="HACG01028423">
    <property type="protein sequence ID" value="CEK75288.1"/>
    <property type="molecule type" value="Transcribed_RNA"/>
</dbReference>
<dbReference type="GO" id="GO:0016020">
    <property type="term" value="C:membrane"/>
    <property type="evidence" value="ECO:0007669"/>
    <property type="project" value="UniProtKB-SubCell"/>
</dbReference>
<evidence type="ECO:0000256" key="4">
    <source>
        <dbReference type="ARBA" id="ARBA00022989"/>
    </source>
</evidence>
<keyword evidence="5 7" id="KW-0472">Membrane</keyword>
<accession>A0A0B7A395</accession>
<feature type="transmembrane region" description="Helical" evidence="7">
    <location>
        <begin position="99"/>
        <end position="119"/>
    </location>
</feature>
<protein>
    <recommendedName>
        <fullName evidence="7">Palmitoyltransferase</fullName>
        <ecNumber evidence="7">2.3.1.225</ecNumber>
    </recommendedName>
</protein>
<feature type="transmembrane region" description="Helical" evidence="7">
    <location>
        <begin position="353"/>
        <end position="373"/>
    </location>
</feature>
<dbReference type="PANTHER" id="PTHR12246">
    <property type="entry name" value="PALMITOYLTRANSFERASE ZDHHC16"/>
    <property type="match status" value="1"/>
</dbReference>
<dbReference type="AlphaFoldDB" id="A0A0B7A395"/>
<sequence length="473" mass="54959">MEDSDLLPQLINTIPGSLEMDRDEFRAQTHHNSESLSHKLREHYRKRIGNLNTDEMPSSFPSQFANRLAVSMYLFTMFSTLKIGLLDVMPLIYQGHDEIVLLQQCIVCFIFTEVMINWLGIRYVSSSYREYIGSHGGKHMNNSSLPEYLWKQQKLTKDSSAAVIMPLVTETGQVIDVVSKKYASLDTDGQSAHKILMCKENDLVNEAARVNQWMYTMNEQMNSRSISDLINVSEDNRSNLSSSEPEQQNPSKLRMNDLMSPKPVIRRDGNIVTESYPYWSWVPCYICGTTRPPRCHHCPLCKTCVLKRDHHCFFAGSCIGYQNHRFFITFLFWAWVGCVYATIHGFPYIRISIWVQISYFDIFFPVAVLRFLFGYLSFHSVLTVTTLSFLIAFDVFTAFYLYLQCRLLSLGLTSFERSCLKSSLEIKDTRKLNQKIRAVFGRYWLLNFLFPTYLILKPEEDPISWPDVRIIKH</sequence>
<feature type="transmembrane region" description="Helical" evidence="7">
    <location>
        <begin position="326"/>
        <end position="347"/>
    </location>
</feature>
<dbReference type="EC" id="2.3.1.225" evidence="7"/>
<keyword evidence="6 7" id="KW-0012">Acyltransferase</keyword>